<dbReference type="Gene3D" id="3.40.190.290">
    <property type="match status" value="1"/>
</dbReference>
<dbReference type="Proteomes" id="UP000216998">
    <property type="component" value="Unassembled WGS sequence"/>
</dbReference>
<comment type="similarity">
    <text evidence="1">Belongs to the LysR transcriptional regulatory family.</text>
</comment>
<evidence type="ECO:0000256" key="4">
    <source>
        <dbReference type="ARBA" id="ARBA00023163"/>
    </source>
</evidence>
<feature type="domain" description="HTH lysR-type" evidence="5">
    <location>
        <begin position="1"/>
        <end position="58"/>
    </location>
</feature>
<evidence type="ECO:0000256" key="1">
    <source>
        <dbReference type="ARBA" id="ARBA00009437"/>
    </source>
</evidence>
<dbReference type="InterPro" id="IPR036390">
    <property type="entry name" value="WH_DNA-bd_sf"/>
</dbReference>
<dbReference type="InterPro" id="IPR000847">
    <property type="entry name" value="LysR_HTH_N"/>
</dbReference>
<dbReference type="CDD" id="cd08422">
    <property type="entry name" value="PBP2_CrgA_like"/>
    <property type="match status" value="1"/>
</dbReference>
<dbReference type="EMBL" id="NOXU01000030">
    <property type="protein sequence ID" value="OYQ33451.1"/>
    <property type="molecule type" value="Genomic_DNA"/>
</dbReference>
<dbReference type="GO" id="GO:0043565">
    <property type="term" value="F:sequence-specific DNA binding"/>
    <property type="evidence" value="ECO:0007669"/>
    <property type="project" value="TreeGrafter"/>
</dbReference>
<comment type="caution">
    <text evidence="6">The sequence shown here is derived from an EMBL/GenBank/DDBJ whole genome shotgun (WGS) entry which is preliminary data.</text>
</comment>
<evidence type="ECO:0000256" key="2">
    <source>
        <dbReference type="ARBA" id="ARBA00023015"/>
    </source>
</evidence>
<dbReference type="AlphaFoldDB" id="A0A255YW92"/>
<dbReference type="SUPFAM" id="SSF46785">
    <property type="entry name" value="Winged helix' DNA-binding domain"/>
    <property type="match status" value="1"/>
</dbReference>
<evidence type="ECO:0000256" key="3">
    <source>
        <dbReference type="ARBA" id="ARBA00023125"/>
    </source>
</evidence>
<dbReference type="OrthoDB" id="9812435at2"/>
<evidence type="ECO:0000313" key="6">
    <source>
        <dbReference type="EMBL" id="OYQ33451.1"/>
    </source>
</evidence>
<dbReference type="InterPro" id="IPR058163">
    <property type="entry name" value="LysR-type_TF_proteobact-type"/>
</dbReference>
<dbReference type="RefSeq" id="WP_094456896.1">
    <property type="nucleotide sequence ID" value="NZ_NOXU01000030.1"/>
</dbReference>
<organism evidence="6 7">
    <name type="scientific">Niveispirillum lacus</name>
    <dbReference type="NCBI Taxonomy" id="1981099"/>
    <lineage>
        <taxon>Bacteria</taxon>
        <taxon>Pseudomonadati</taxon>
        <taxon>Pseudomonadota</taxon>
        <taxon>Alphaproteobacteria</taxon>
        <taxon>Rhodospirillales</taxon>
        <taxon>Azospirillaceae</taxon>
        <taxon>Niveispirillum</taxon>
    </lineage>
</organism>
<dbReference type="PANTHER" id="PTHR30537">
    <property type="entry name" value="HTH-TYPE TRANSCRIPTIONAL REGULATOR"/>
    <property type="match status" value="1"/>
</dbReference>
<dbReference type="GO" id="GO:0003700">
    <property type="term" value="F:DNA-binding transcription factor activity"/>
    <property type="evidence" value="ECO:0007669"/>
    <property type="project" value="InterPro"/>
</dbReference>
<accession>A0A255YW92</accession>
<keyword evidence="4" id="KW-0804">Transcription</keyword>
<name>A0A255YW92_9PROT</name>
<proteinExistence type="inferred from homology"/>
<gene>
    <name evidence="6" type="ORF">CHU95_13695</name>
</gene>
<dbReference type="Pfam" id="PF03466">
    <property type="entry name" value="LysR_substrate"/>
    <property type="match status" value="1"/>
</dbReference>
<keyword evidence="7" id="KW-1185">Reference proteome</keyword>
<protein>
    <submittedName>
        <fullName evidence="6">LysR family transcriptional regulator</fullName>
    </submittedName>
</protein>
<evidence type="ECO:0000259" key="5">
    <source>
        <dbReference type="PROSITE" id="PS50931"/>
    </source>
</evidence>
<keyword evidence="2" id="KW-0805">Transcription regulation</keyword>
<dbReference type="InterPro" id="IPR005119">
    <property type="entry name" value="LysR_subst-bd"/>
</dbReference>
<dbReference type="FunFam" id="1.10.10.10:FF:000001">
    <property type="entry name" value="LysR family transcriptional regulator"/>
    <property type="match status" value="1"/>
</dbReference>
<evidence type="ECO:0000313" key="7">
    <source>
        <dbReference type="Proteomes" id="UP000216998"/>
    </source>
</evidence>
<dbReference type="InterPro" id="IPR036388">
    <property type="entry name" value="WH-like_DNA-bd_sf"/>
</dbReference>
<reference evidence="6 7" key="1">
    <citation type="submission" date="2017-07" db="EMBL/GenBank/DDBJ databases">
        <title>Niveispirillum cyanobacteriorum sp. nov., isolated from cyanobacterial aggregates in a eutrophic lake.</title>
        <authorList>
            <person name="Cai H."/>
        </authorList>
    </citation>
    <scope>NUCLEOTIDE SEQUENCE [LARGE SCALE GENOMIC DNA]</scope>
    <source>
        <strain evidence="7">TH1-14</strain>
    </source>
</reference>
<dbReference type="Gene3D" id="1.10.10.10">
    <property type="entry name" value="Winged helix-like DNA-binding domain superfamily/Winged helix DNA-binding domain"/>
    <property type="match status" value="1"/>
</dbReference>
<dbReference type="PROSITE" id="PS50931">
    <property type="entry name" value="HTH_LYSR"/>
    <property type="match status" value="1"/>
</dbReference>
<dbReference type="GO" id="GO:0006351">
    <property type="term" value="P:DNA-templated transcription"/>
    <property type="evidence" value="ECO:0007669"/>
    <property type="project" value="TreeGrafter"/>
</dbReference>
<keyword evidence="3" id="KW-0238">DNA-binding</keyword>
<dbReference type="Pfam" id="PF00126">
    <property type="entry name" value="HTH_1"/>
    <property type="match status" value="1"/>
</dbReference>
<dbReference type="SUPFAM" id="SSF53850">
    <property type="entry name" value="Periplasmic binding protein-like II"/>
    <property type="match status" value="1"/>
</dbReference>
<sequence>MDWDKLRVFHAVAEAGSFTHAGETLNLSQSAVSRQISALEESLHVPLFHRHARGLILTEQGELLYRTAREVFAKLSMTEAMLSESKEHPKGPLKVTTTIALGSTWLTPRVKDFLSLYPDVQLTLLLDDNELDLSMREADIAIRLSAPRQPDLIQRHLMTVRVHLYAHKSYLEKRGTPQSVAELDQHDLIAYPNEARAPVTNINWALHVGDPPGGERHTALRVNSLYAMFRAVQSGLGIASLPDYVVDNQPDIVRVLPEVSGPRIDAYFVYAEELRHSKRIAVFRDFLVKKVAETFPSSHAQNA</sequence>
<dbReference type="PANTHER" id="PTHR30537:SF20">
    <property type="entry name" value="TRANSCRIPTIONAL REGULATORY PROTEIN"/>
    <property type="match status" value="1"/>
</dbReference>
<dbReference type="PRINTS" id="PR00039">
    <property type="entry name" value="HTHLYSR"/>
</dbReference>